<evidence type="ECO:0000256" key="1">
    <source>
        <dbReference type="SAM" id="MobiDB-lite"/>
    </source>
</evidence>
<proteinExistence type="predicted"/>
<dbReference type="EMBL" id="ATLV01025973">
    <property type="status" value="NOT_ANNOTATED_CDS"/>
    <property type="molecule type" value="Genomic_DNA"/>
</dbReference>
<dbReference type="VEuPathDB" id="VectorBase:ASIC020990"/>
<dbReference type="EnsemblMetazoa" id="ASIC020990-RA">
    <property type="protein sequence ID" value="ASIC020990-PA"/>
    <property type="gene ID" value="ASIC020990"/>
</dbReference>
<organism evidence="2">
    <name type="scientific">Anopheles sinensis</name>
    <name type="common">Mosquito</name>
    <dbReference type="NCBI Taxonomy" id="74873"/>
    <lineage>
        <taxon>Eukaryota</taxon>
        <taxon>Metazoa</taxon>
        <taxon>Ecdysozoa</taxon>
        <taxon>Arthropoda</taxon>
        <taxon>Hexapoda</taxon>
        <taxon>Insecta</taxon>
        <taxon>Pterygota</taxon>
        <taxon>Neoptera</taxon>
        <taxon>Endopterygota</taxon>
        <taxon>Diptera</taxon>
        <taxon>Nematocera</taxon>
        <taxon>Culicoidea</taxon>
        <taxon>Culicidae</taxon>
        <taxon>Anophelinae</taxon>
        <taxon>Anopheles</taxon>
    </lineage>
</organism>
<sequence length="98" mass="11035">MGRGKPTKIILRGRRRLRVFHTAARNNKNNSTGSLAPYGRACMMLNRRNAPQTPTESYEVVCWAEKETAGVSSEGMERGTAPMRCGEVRQREGRKIQI</sequence>
<reference evidence="2 4" key="1">
    <citation type="journal article" date="2014" name="BMC Genomics">
        <title>Genome sequence of Anopheles sinensis provides insight into genetics basis of mosquito competence for malaria parasites.</title>
        <authorList>
            <person name="Zhou D."/>
            <person name="Zhang D."/>
            <person name="Ding G."/>
            <person name="Shi L."/>
            <person name="Hou Q."/>
            <person name="Ye Y."/>
            <person name="Xu Y."/>
            <person name="Zhou H."/>
            <person name="Xiong C."/>
            <person name="Li S."/>
            <person name="Yu J."/>
            <person name="Hong S."/>
            <person name="Yu X."/>
            <person name="Zou P."/>
            <person name="Chen C."/>
            <person name="Chang X."/>
            <person name="Wang W."/>
            <person name="Lv Y."/>
            <person name="Sun Y."/>
            <person name="Ma L."/>
            <person name="Shen B."/>
            <person name="Zhu C."/>
        </authorList>
    </citation>
    <scope>NUCLEOTIDE SEQUENCE [LARGE SCALE GENOMIC DNA]</scope>
</reference>
<protein>
    <submittedName>
        <fullName evidence="2 3">Uncharacterized protein</fullName>
    </submittedName>
</protein>
<gene>
    <name evidence="2" type="ORF">ZHAS_00020990</name>
</gene>
<name>A0A084WR79_ANOSI</name>
<dbReference type="Proteomes" id="UP000030765">
    <property type="component" value="Unassembled WGS sequence"/>
</dbReference>
<feature type="region of interest" description="Disordered" evidence="1">
    <location>
        <begin position="71"/>
        <end position="98"/>
    </location>
</feature>
<evidence type="ECO:0000313" key="4">
    <source>
        <dbReference type="Proteomes" id="UP000030765"/>
    </source>
</evidence>
<evidence type="ECO:0000313" key="2">
    <source>
        <dbReference type="EMBL" id="KFB52723.1"/>
    </source>
</evidence>
<reference evidence="3" key="2">
    <citation type="submission" date="2020-05" db="UniProtKB">
        <authorList>
            <consortium name="EnsemblMetazoa"/>
        </authorList>
    </citation>
    <scope>IDENTIFICATION</scope>
</reference>
<feature type="compositionally biased region" description="Basic and acidic residues" evidence="1">
    <location>
        <begin position="86"/>
        <end position="98"/>
    </location>
</feature>
<keyword evidence="4" id="KW-1185">Reference proteome</keyword>
<dbReference type="EMBL" id="KE525404">
    <property type="protein sequence ID" value="KFB52723.1"/>
    <property type="molecule type" value="Genomic_DNA"/>
</dbReference>
<dbReference type="AlphaFoldDB" id="A0A084WR79"/>
<accession>A0A084WR79</accession>
<evidence type="ECO:0000313" key="3">
    <source>
        <dbReference type="EnsemblMetazoa" id="ASIC020990-PA"/>
    </source>
</evidence>